<dbReference type="Proteomes" id="UP000007798">
    <property type="component" value="Unassembled WGS sequence"/>
</dbReference>
<dbReference type="InParanoid" id="B4MP77"/>
<feature type="chain" id="PRO_5002818312" evidence="1">
    <location>
        <begin position="23"/>
        <end position="108"/>
    </location>
</feature>
<evidence type="ECO:0000313" key="3">
    <source>
        <dbReference type="Proteomes" id="UP000007798"/>
    </source>
</evidence>
<name>B4MP77_DROWI</name>
<dbReference type="EMBL" id="CH963849">
    <property type="protein sequence ID" value="EDW73916.1"/>
    <property type="molecule type" value="Genomic_DNA"/>
</dbReference>
<accession>B4MP77</accession>
<dbReference type="FunCoup" id="B4MP77">
    <property type="interactions" value="3"/>
</dbReference>
<gene>
    <name evidence="2" type="primary">Dwil\GK21660</name>
    <name evidence="2" type="ORF">Dwil_GK21660</name>
</gene>
<feature type="signal peptide" evidence="1">
    <location>
        <begin position="1"/>
        <end position="22"/>
    </location>
</feature>
<dbReference type="PhylomeDB" id="B4MP77"/>
<dbReference type="AlphaFoldDB" id="B4MP77"/>
<proteinExistence type="predicted"/>
<keyword evidence="3" id="KW-1185">Reference proteome</keyword>
<protein>
    <submittedName>
        <fullName evidence="2">GK21660</fullName>
    </submittedName>
</protein>
<keyword evidence="1" id="KW-0732">Signal</keyword>
<dbReference type="eggNOG" id="ENOG502T9V6">
    <property type="taxonomic scope" value="Eukaryota"/>
</dbReference>
<reference evidence="2 3" key="1">
    <citation type="journal article" date="2007" name="Nature">
        <title>Evolution of genes and genomes on the Drosophila phylogeny.</title>
        <authorList>
            <consortium name="Drosophila 12 Genomes Consortium"/>
            <person name="Clark A.G."/>
            <person name="Eisen M.B."/>
            <person name="Smith D.R."/>
            <person name="Bergman C.M."/>
            <person name="Oliver B."/>
            <person name="Markow T.A."/>
            <person name="Kaufman T.C."/>
            <person name="Kellis M."/>
            <person name="Gelbart W."/>
            <person name="Iyer V.N."/>
            <person name="Pollard D.A."/>
            <person name="Sackton T.B."/>
            <person name="Larracuente A.M."/>
            <person name="Singh N.D."/>
            <person name="Abad J.P."/>
            <person name="Abt D.N."/>
            <person name="Adryan B."/>
            <person name="Aguade M."/>
            <person name="Akashi H."/>
            <person name="Anderson W.W."/>
            <person name="Aquadro C.F."/>
            <person name="Ardell D.H."/>
            <person name="Arguello R."/>
            <person name="Artieri C.G."/>
            <person name="Barbash D.A."/>
            <person name="Barker D."/>
            <person name="Barsanti P."/>
            <person name="Batterham P."/>
            <person name="Batzoglou S."/>
            <person name="Begun D."/>
            <person name="Bhutkar A."/>
            <person name="Blanco E."/>
            <person name="Bosak S.A."/>
            <person name="Bradley R.K."/>
            <person name="Brand A.D."/>
            <person name="Brent M.R."/>
            <person name="Brooks A.N."/>
            <person name="Brown R.H."/>
            <person name="Butlin R.K."/>
            <person name="Caggese C."/>
            <person name="Calvi B.R."/>
            <person name="Bernardo de Carvalho A."/>
            <person name="Caspi A."/>
            <person name="Castrezana S."/>
            <person name="Celniker S.E."/>
            <person name="Chang J.L."/>
            <person name="Chapple C."/>
            <person name="Chatterji S."/>
            <person name="Chinwalla A."/>
            <person name="Civetta A."/>
            <person name="Clifton S.W."/>
            <person name="Comeron J.M."/>
            <person name="Costello J.C."/>
            <person name="Coyne J.A."/>
            <person name="Daub J."/>
            <person name="David R.G."/>
            <person name="Delcher A.L."/>
            <person name="Delehaunty K."/>
            <person name="Do C.B."/>
            <person name="Ebling H."/>
            <person name="Edwards K."/>
            <person name="Eickbush T."/>
            <person name="Evans J.D."/>
            <person name="Filipski A."/>
            <person name="Findeiss S."/>
            <person name="Freyhult E."/>
            <person name="Fulton L."/>
            <person name="Fulton R."/>
            <person name="Garcia A.C."/>
            <person name="Gardiner A."/>
            <person name="Garfield D.A."/>
            <person name="Garvin B.E."/>
            <person name="Gibson G."/>
            <person name="Gilbert D."/>
            <person name="Gnerre S."/>
            <person name="Godfrey J."/>
            <person name="Good R."/>
            <person name="Gotea V."/>
            <person name="Gravely B."/>
            <person name="Greenberg A.J."/>
            <person name="Griffiths-Jones S."/>
            <person name="Gross S."/>
            <person name="Guigo R."/>
            <person name="Gustafson E.A."/>
            <person name="Haerty W."/>
            <person name="Hahn M.W."/>
            <person name="Halligan D.L."/>
            <person name="Halpern A.L."/>
            <person name="Halter G.M."/>
            <person name="Han M.V."/>
            <person name="Heger A."/>
            <person name="Hillier L."/>
            <person name="Hinrichs A.S."/>
            <person name="Holmes I."/>
            <person name="Hoskins R.A."/>
            <person name="Hubisz M.J."/>
            <person name="Hultmark D."/>
            <person name="Huntley M.A."/>
            <person name="Jaffe D.B."/>
            <person name="Jagadeeshan S."/>
            <person name="Jeck W.R."/>
            <person name="Johnson J."/>
            <person name="Jones C.D."/>
            <person name="Jordan W.C."/>
            <person name="Karpen G.H."/>
            <person name="Kataoka E."/>
            <person name="Keightley P.D."/>
            <person name="Kheradpour P."/>
            <person name="Kirkness E.F."/>
            <person name="Koerich L.B."/>
            <person name="Kristiansen K."/>
            <person name="Kudrna D."/>
            <person name="Kulathinal R.J."/>
            <person name="Kumar S."/>
            <person name="Kwok R."/>
            <person name="Lander E."/>
            <person name="Langley C.H."/>
            <person name="Lapoint R."/>
            <person name="Lazzaro B.P."/>
            <person name="Lee S.J."/>
            <person name="Levesque L."/>
            <person name="Li R."/>
            <person name="Lin C.F."/>
            <person name="Lin M.F."/>
            <person name="Lindblad-Toh K."/>
            <person name="Llopart A."/>
            <person name="Long M."/>
            <person name="Low L."/>
            <person name="Lozovsky E."/>
            <person name="Lu J."/>
            <person name="Luo M."/>
            <person name="Machado C.A."/>
            <person name="Makalowski W."/>
            <person name="Marzo M."/>
            <person name="Matsuda M."/>
            <person name="Matzkin L."/>
            <person name="McAllister B."/>
            <person name="McBride C.S."/>
            <person name="McKernan B."/>
            <person name="McKernan K."/>
            <person name="Mendez-Lago M."/>
            <person name="Minx P."/>
            <person name="Mollenhauer M.U."/>
            <person name="Montooth K."/>
            <person name="Mount S.M."/>
            <person name="Mu X."/>
            <person name="Myers E."/>
            <person name="Negre B."/>
            <person name="Newfeld S."/>
            <person name="Nielsen R."/>
            <person name="Noor M.A."/>
            <person name="O'Grady P."/>
            <person name="Pachter L."/>
            <person name="Papaceit M."/>
            <person name="Parisi M.J."/>
            <person name="Parisi M."/>
            <person name="Parts L."/>
            <person name="Pedersen J.S."/>
            <person name="Pesole G."/>
            <person name="Phillippy A.M."/>
            <person name="Ponting C.P."/>
            <person name="Pop M."/>
            <person name="Porcelli D."/>
            <person name="Powell J.R."/>
            <person name="Prohaska S."/>
            <person name="Pruitt K."/>
            <person name="Puig M."/>
            <person name="Quesneville H."/>
            <person name="Ram K.R."/>
            <person name="Rand D."/>
            <person name="Rasmussen M.D."/>
            <person name="Reed L.K."/>
            <person name="Reenan R."/>
            <person name="Reily A."/>
            <person name="Remington K.A."/>
            <person name="Rieger T.T."/>
            <person name="Ritchie M.G."/>
            <person name="Robin C."/>
            <person name="Rogers Y.H."/>
            <person name="Rohde C."/>
            <person name="Rozas J."/>
            <person name="Rubenfield M.J."/>
            <person name="Ruiz A."/>
            <person name="Russo S."/>
            <person name="Salzberg S.L."/>
            <person name="Sanchez-Gracia A."/>
            <person name="Saranga D.J."/>
            <person name="Sato H."/>
            <person name="Schaeffer S.W."/>
            <person name="Schatz M.C."/>
            <person name="Schlenke T."/>
            <person name="Schwartz R."/>
            <person name="Segarra C."/>
            <person name="Singh R.S."/>
            <person name="Sirot L."/>
            <person name="Sirota M."/>
            <person name="Sisneros N.B."/>
            <person name="Smith C.D."/>
            <person name="Smith T.F."/>
            <person name="Spieth J."/>
            <person name="Stage D.E."/>
            <person name="Stark A."/>
            <person name="Stephan W."/>
            <person name="Strausberg R.L."/>
            <person name="Strempel S."/>
            <person name="Sturgill D."/>
            <person name="Sutton G."/>
            <person name="Sutton G.G."/>
            <person name="Tao W."/>
            <person name="Teichmann S."/>
            <person name="Tobari Y.N."/>
            <person name="Tomimura Y."/>
            <person name="Tsolas J.M."/>
            <person name="Valente V.L."/>
            <person name="Venter E."/>
            <person name="Venter J.C."/>
            <person name="Vicario S."/>
            <person name="Vieira F.G."/>
            <person name="Vilella A.J."/>
            <person name="Villasante A."/>
            <person name="Walenz B."/>
            <person name="Wang J."/>
            <person name="Wasserman M."/>
            <person name="Watts T."/>
            <person name="Wilson D."/>
            <person name="Wilson R.K."/>
            <person name="Wing R.A."/>
            <person name="Wolfner M.F."/>
            <person name="Wong A."/>
            <person name="Wong G.K."/>
            <person name="Wu C.I."/>
            <person name="Wu G."/>
            <person name="Yamamoto D."/>
            <person name="Yang H.P."/>
            <person name="Yang S.P."/>
            <person name="Yorke J.A."/>
            <person name="Yoshida K."/>
            <person name="Zdobnov E."/>
            <person name="Zhang P."/>
            <person name="Zhang Y."/>
            <person name="Zimin A.V."/>
            <person name="Baldwin J."/>
            <person name="Abdouelleil A."/>
            <person name="Abdulkadir J."/>
            <person name="Abebe A."/>
            <person name="Abera B."/>
            <person name="Abreu J."/>
            <person name="Acer S.C."/>
            <person name="Aftuck L."/>
            <person name="Alexander A."/>
            <person name="An P."/>
            <person name="Anderson E."/>
            <person name="Anderson S."/>
            <person name="Arachi H."/>
            <person name="Azer M."/>
            <person name="Bachantsang P."/>
            <person name="Barry A."/>
            <person name="Bayul T."/>
            <person name="Berlin A."/>
            <person name="Bessette D."/>
            <person name="Bloom T."/>
            <person name="Blye J."/>
            <person name="Boguslavskiy L."/>
            <person name="Bonnet C."/>
            <person name="Boukhgalter B."/>
            <person name="Bourzgui I."/>
            <person name="Brown A."/>
            <person name="Cahill P."/>
            <person name="Channer S."/>
            <person name="Cheshatsang Y."/>
            <person name="Chuda L."/>
            <person name="Citroen M."/>
            <person name="Collymore A."/>
            <person name="Cooke P."/>
            <person name="Costello M."/>
            <person name="D'Aco K."/>
            <person name="Daza R."/>
            <person name="De Haan G."/>
            <person name="DeGray S."/>
            <person name="DeMaso C."/>
            <person name="Dhargay N."/>
            <person name="Dooley K."/>
            <person name="Dooley E."/>
            <person name="Doricent M."/>
            <person name="Dorje P."/>
            <person name="Dorjee K."/>
            <person name="Dupes A."/>
            <person name="Elong R."/>
            <person name="Falk J."/>
            <person name="Farina A."/>
            <person name="Faro S."/>
            <person name="Ferguson D."/>
            <person name="Fisher S."/>
            <person name="Foley C.D."/>
            <person name="Franke A."/>
            <person name="Friedrich D."/>
            <person name="Gadbois L."/>
            <person name="Gearin G."/>
            <person name="Gearin C.R."/>
            <person name="Giannoukos G."/>
            <person name="Goode T."/>
            <person name="Graham J."/>
            <person name="Grandbois E."/>
            <person name="Grewal S."/>
            <person name="Gyaltsen K."/>
            <person name="Hafez N."/>
            <person name="Hagos B."/>
            <person name="Hall J."/>
            <person name="Henson C."/>
            <person name="Hollinger A."/>
            <person name="Honan T."/>
            <person name="Huard M.D."/>
            <person name="Hughes L."/>
            <person name="Hurhula B."/>
            <person name="Husby M.E."/>
            <person name="Kamat A."/>
            <person name="Kanga B."/>
            <person name="Kashin S."/>
            <person name="Khazanovich D."/>
            <person name="Kisner P."/>
            <person name="Lance K."/>
            <person name="Lara M."/>
            <person name="Lee W."/>
            <person name="Lennon N."/>
            <person name="Letendre F."/>
            <person name="LeVine R."/>
            <person name="Lipovsky A."/>
            <person name="Liu X."/>
            <person name="Liu J."/>
            <person name="Liu S."/>
            <person name="Lokyitsang T."/>
            <person name="Lokyitsang Y."/>
            <person name="Lubonja R."/>
            <person name="Lui A."/>
            <person name="MacDonald P."/>
            <person name="Magnisalis V."/>
            <person name="Maru K."/>
            <person name="Matthews C."/>
            <person name="McCusker W."/>
            <person name="McDonough S."/>
            <person name="Mehta T."/>
            <person name="Meldrim J."/>
            <person name="Meneus L."/>
            <person name="Mihai O."/>
            <person name="Mihalev A."/>
            <person name="Mihova T."/>
            <person name="Mittelman R."/>
            <person name="Mlenga V."/>
            <person name="Montmayeur A."/>
            <person name="Mulrain L."/>
            <person name="Navidi A."/>
            <person name="Naylor J."/>
            <person name="Negash T."/>
            <person name="Nguyen T."/>
            <person name="Nguyen N."/>
            <person name="Nicol R."/>
            <person name="Norbu C."/>
            <person name="Norbu N."/>
            <person name="Novod N."/>
            <person name="O'Neill B."/>
            <person name="Osman S."/>
            <person name="Markiewicz E."/>
            <person name="Oyono O.L."/>
            <person name="Patti C."/>
            <person name="Phunkhang P."/>
            <person name="Pierre F."/>
            <person name="Priest M."/>
            <person name="Raghuraman S."/>
            <person name="Rege F."/>
            <person name="Reyes R."/>
            <person name="Rise C."/>
            <person name="Rogov P."/>
            <person name="Ross K."/>
            <person name="Ryan E."/>
            <person name="Settipalli S."/>
            <person name="Shea T."/>
            <person name="Sherpa N."/>
            <person name="Shi L."/>
            <person name="Shih D."/>
            <person name="Sparrow T."/>
            <person name="Spaulding J."/>
            <person name="Stalker J."/>
            <person name="Stange-Thomann N."/>
            <person name="Stavropoulos S."/>
            <person name="Stone C."/>
            <person name="Strader C."/>
            <person name="Tesfaye S."/>
            <person name="Thomson T."/>
            <person name="Thoulutsang Y."/>
            <person name="Thoulutsang D."/>
            <person name="Topham K."/>
            <person name="Topping I."/>
            <person name="Tsamla T."/>
            <person name="Vassiliev H."/>
            <person name="Vo A."/>
            <person name="Wangchuk T."/>
            <person name="Wangdi T."/>
            <person name="Weiand M."/>
            <person name="Wilkinson J."/>
            <person name="Wilson A."/>
            <person name="Yadav S."/>
            <person name="Young G."/>
            <person name="Yu Q."/>
            <person name="Zembek L."/>
            <person name="Zhong D."/>
            <person name="Zimmer A."/>
            <person name="Zwirko Z."/>
            <person name="Jaffe D.B."/>
            <person name="Alvarez P."/>
            <person name="Brockman W."/>
            <person name="Butler J."/>
            <person name="Chin C."/>
            <person name="Gnerre S."/>
            <person name="Grabherr M."/>
            <person name="Kleber M."/>
            <person name="Mauceli E."/>
            <person name="MacCallum I."/>
        </authorList>
    </citation>
    <scope>NUCLEOTIDE SEQUENCE [LARGE SCALE GENOMIC DNA]</scope>
    <source>
        <strain evidence="3">Tucson 14030-0811.24</strain>
    </source>
</reference>
<evidence type="ECO:0000256" key="1">
    <source>
        <dbReference type="SAM" id="SignalP"/>
    </source>
</evidence>
<organism evidence="3">
    <name type="scientific">Drosophila willistoni</name>
    <name type="common">Fruit fly</name>
    <dbReference type="NCBI Taxonomy" id="7260"/>
    <lineage>
        <taxon>Eukaryota</taxon>
        <taxon>Metazoa</taxon>
        <taxon>Ecdysozoa</taxon>
        <taxon>Arthropoda</taxon>
        <taxon>Hexapoda</taxon>
        <taxon>Insecta</taxon>
        <taxon>Pterygota</taxon>
        <taxon>Neoptera</taxon>
        <taxon>Endopterygota</taxon>
        <taxon>Diptera</taxon>
        <taxon>Brachycera</taxon>
        <taxon>Muscomorpha</taxon>
        <taxon>Ephydroidea</taxon>
        <taxon>Drosophilidae</taxon>
        <taxon>Drosophila</taxon>
        <taxon>Sophophora</taxon>
    </lineage>
</organism>
<dbReference type="HOGENOM" id="CLU_2161018_0_0_1"/>
<sequence length="108" mass="12799">MMNNKQILKLMAIVLTINLVLAYPQEQQRQRLIQNENNNNNEAASQALSNIYRYERTLSRLRRALEELVYEDETNDDMDLAEINVFRPLFRYRAEIAKQVKNPQRQSG</sequence>
<evidence type="ECO:0000313" key="2">
    <source>
        <dbReference type="EMBL" id="EDW73916.1"/>
    </source>
</evidence>
<dbReference type="OrthoDB" id="7996686at2759"/>
<dbReference type="OMA" id="MRCNKII"/>